<keyword evidence="1" id="KW-0472">Membrane</keyword>
<feature type="transmembrane region" description="Helical" evidence="1">
    <location>
        <begin position="91"/>
        <end position="112"/>
    </location>
</feature>
<organism evidence="2">
    <name type="scientific">marine sediment metagenome</name>
    <dbReference type="NCBI Taxonomy" id="412755"/>
    <lineage>
        <taxon>unclassified sequences</taxon>
        <taxon>metagenomes</taxon>
        <taxon>ecological metagenomes</taxon>
    </lineage>
</organism>
<gene>
    <name evidence="2" type="ORF">LCGC14_2034600</name>
</gene>
<evidence type="ECO:0000256" key="1">
    <source>
        <dbReference type="SAM" id="Phobius"/>
    </source>
</evidence>
<feature type="transmembrane region" description="Helical" evidence="1">
    <location>
        <begin position="49"/>
        <end position="71"/>
    </location>
</feature>
<keyword evidence="1" id="KW-1133">Transmembrane helix</keyword>
<reference evidence="2" key="1">
    <citation type="journal article" date="2015" name="Nature">
        <title>Complex archaea that bridge the gap between prokaryotes and eukaryotes.</title>
        <authorList>
            <person name="Spang A."/>
            <person name="Saw J.H."/>
            <person name="Jorgensen S.L."/>
            <person name="Zaremba-Niedzwiedzka K."/>
            <person name="Martijn J."/>
            <person name="Lind A.E."/>
            <person name="van Eijk R."/>
            <person name="Schleper C."/>
            <person name="Guy L."/>
            <person name="Ettema T.J."/>
        </authorList>
    </citation>
    <scope>NUCLEOTIDE SEQUENCE</scope>
</reference>
<accession>A0A0F9H753</accession>
<keyword evidence="1" id="KW-0812">Transmembrane</keyword>
<feature type="transmembrane region" description="Helical" evidence="1">
    <location>
        <begin position="6"/>
        <end position="28"/>
    </location>
</feature>
<name>A0A0F9H753_9ZZZZ</name>
<comment type="caution">
    <text evidence="2">The sequence shown here is derived from an EMBL/GenBank/DDBJ whole genome shotgun (WGS) entry which is preliminary data.</text>
</comment>
<evidence type="ECO:0000313" key="2">
    <source>
        <dbReference type="EMBL" id="KKL77465.1"/>
    </source>
</evidence>
<dbReference type="EMBL" id="LAZR01023741">
    <property type="protein sequence ID" value="KKL77465.1"/>
    <property type="molecule type" value="Genomic_DNA"/>
</dbReference>
<protein>
    <submittedName>
        <fullName evidence="2">Uncharacterized protein</fullName>
    </submittedName>
</protein>
<proteinExistence type="predicted"/>
<sequence length="155" mass="17758">MDINWSAFPDVLIIASIAMLLLGIVGVTQRWRKGFPMLGFKEWVDGVKNFVAIIWVVSMMVIFVLTLIPVLDLVEAAAVTSTESGYWVLHYIVPQAYVLTGFILLVLVMVRLSKWTPLKYNRQERVFLREEKLKRKAKLGRFGFLINVKEGDVNE</sequence>
<dbReference type="AlphaFoldDB" id="A0A0F9H753"/>